<dbReference type="EMBL" id="CP003130">
    <property type="protein sequence ID" value="AEU38546.1"/>
    <property type="molecule type" value="Genomic_DNA"/>
</dbReference>
<dbReference type="HOGENOM" id="CLU_2569055_0_0_0"/>
<keyword evidence="2" id="KW-1185">Reference proteome</keyword>
<sequence>MSIKTSELPDLIAAAVKHAIATKQITDETLQTLLHKPFTIGIYPEPALGLAEPAEVVKLKPLGYAAHDLEALRNPSTLKEI</sequence>
<dbReference type="KEGG" id="gma:AciX8_4271"/>
<proteinExistence type="predicted"/>
<gene>
    <name evidence="1" type="ordered locus">AciX8_4271</name>
</gene>
<evidence type="ECO:0000313" key="1">
    <source>
        <dbReference type="EMBL" id="AEU38546.1"/>
    </source>
</evidence>
<dbReference type="OrthoDB" id="9845531at2"/>
<dbReference type="AlphaFoldDB" id="G8NSH0"/>
<dbReference type="Proteomes" id="UP000007113">
    <property type="component" value="Chromosome"/>
</dbReference>
<dbReference type="RefSeq" id="WP_014267417.1">
    <property type="nucleotide sequence ID" value="NC_016631.1"/>
</dbReference>
<protein>
    <submittedName>
        <fullName evidence="1">Uncharacterized protein</fullName>
    </submittedName>
</protein>
<name>G8NSH0_GRAMM</name>
<organism evidence="1 2">
    <name type="scientific">Granulicella mallensis (strain ATCC BAA-1857 / DSM 23137 / MP5ACTX8)</name>
    <dbReference type="NCBI Taxonomy" id="682795"/>
    <lineage>
        <taxon>Bacteria</taxon>
        <taxon>Pseudomonadati</taxon>
        <taxon>Acidobacteriota</taxon>
        <taxon>Terriglobia</taxon>
        <taxon>Terriglobales</taxon>
        <taxon>Acidobacteriaceae</taxon>
        <taxon>Granulicella</taxon>
    </lineage>
</organism>
<accession>G8NSH0</accession>
<reference evidence="1 2" key="1">
    <citation type="submission" date="2011-11" db="EMBL/GenBank/DDBJ databases">
        <title>Complete sequence of Granulicella mallensis MP5ACTX8.</title>
        <authorList>
            <consortium name="US DOE Joint Genome Institute"/>
            <person name="Lucas S."/>
            <person name="Copeland A."/>
            <person name="Lapidus A."/>
            <person name="Cheng J.-F."/>
            <person name="Goodwin L."/>
            <person name="Pitluck S."/>
            <person name="Peters L."/>
            <person name="Lu M."/>
            <person name="Detter J.C."/>
            <person name="Han C."/>
            <person name="Tapia R."/>
            <person name="Land M."/>
            <person name="Hauser L."/>
            <person name="Kyrpides N."/>
            <person name="Ivanova N."/>
            <person name="Mikhailova N."/>
            <person name="Pagani I."/>
            <person name="Rawat S."/>
            <person name="Mannisto M."/>
            <person name="Haggblom M."/>
            <person name="Woyke T."/>
        </authorList>
    </citation>
    <scope>NUCLEOTIDE SEQUENCE [LARGE SCALE GENOMIC DNA]</scope>
    <source>
        <strain evidence="2">ATCC BAA-1857 / DSM 23137 / MP5ACTX8</strain>
    </source>
</reference>
<evidence type="ECO:0000313" key="2">
    <source>
        <dbReference type="Proteomes" id="UP000007113"/>
    </source>
</evidence>